<keyword evidence="3" id="KW-1185">Reference proteome</keyword>
<name>A0ABU4GCN3_9BACL</name>
<organism evidence="2 3">
    <name type="scientific">Sporosarcina saromensis</name>
    <dbReference type="NCBI Taxonomy" id="359365"/>
    <lineage>
        <taxon>Bacteria</taxon>
        <taxon>Bacillati</taxon>
        <taxon>Bacillota</taxon>
        <taxon>Bacilli</taxon>
        <taxon>Bacillales</taxon>
        <taxon>Caryophanaceae</taxon>
        <taxon>Sporosarcina</taxon>
    </lineage>
</organism>
<dbReference type="EMBL" id="JAUBDI010000012">
    <property type="protein sequence ID" value="MDW0114070.1"/>
    <property type="molecule type" value="Genomic_DNA"/>
</dbReference>
<proteinExistence type="predicted"/>
<feature type="transmembrane region" description="Helical" evidence="1">
    <location>
        <begin position="47"/>
        <end position="69"/>
    </location>
</feature>
<feature type="transmembrane region" description="Helical" evidence="1">
    <location>
        <begin position="6"/>
        <end position="27"/>
    </location>
</feature>
<keyword evidence="1" id="KW-0472">Membrane</keyword>
<evidence type="ECO:0000313" key="2">
    <source>
        <dbReference type="EMBL" id="MDW0114070.1"/>
    </source>
</evidence>
<accession>A0ABU4GCN3</accession>
<comment type="caution">
    <text evidence="2">The sequence shown here is derived from an EMBL/GenBank/DDBJ whole genome shotgun (WGS) entry which is preliminary data.</text>
</comment>
<keyword evidence="1" id="KW-0812">Transmembrane</keyword>
<evidence type="ECO:0000256" key="1">
    <source>
        <dbReference type="SAM" id="Phobius"/>
    </source>
</evidence>
<dbReference type="InterPro" id="IPR009526">
    <property type="entry name" value="DUF1146"/>
</dbReference>
<sequence>MNDIFVHNPMLAILSHIFFIGLTFYALQSVMPEKIIKKHHVFQAQILYILLSFAIGSAVSNFFLDISYWSGRIPTLFS</sequence>
<dbReference type="Pfam" id="PF06612">
    <property type="entry name" value="DUF1146"/>
    <property type="match status" value="1"/>
</dbReference>
<protein>
    <submittedName>
        <fullName evidence="2">DUF1146 family protein</fullName>
    </submittedName>
</protein>
<gene>
    <name evidence="2" type="ORF">QT711_12810</name>
</gene>
<evidence type="ECO:0000313" key="3">
    <source>
        <dbReference type="Proteomes" id="UP001282284"/>
    </source>
</evidence>
<dbReference type="NCBIfam" id="TIGR02327">
    <property type="entry name" value="int_mem_ywzB"/>
    <property type="match status" value="1"/>
</dbReference>
<dbReference type="Proteomes" id="UP001282284">
    <property type="component" value="Unassembled WGS sequence"/>
</dbReference>
<dbReference type="RefSeq" id="WP_317944847.1">
    <property type="nucleotide sequence ID" value="NZ_JAUBDI010000012.1"/>
</dbReference>
<keyword evidence="1" id="KW-1133">Transmembrane helix</keyword>
<reference evidence="2 3" key="1">
    <citation type="submission" date="2023-06" db="EMBL/GenBank/DDBJ databases">
        <title>Sporosarcina sp. nov., isolated from Korean traditional fermented seafood 'Jeotgal'.</title>
        <authorList>
            <person name="Yang A.I."/>
            <person name="Shin N.-R."/>
        </authorList>
    </citation>
    <scope>NUCLEOTIDE SEQUENCE [LARGE SCALE GENOMIC DNA]</scope>
    <source>
        <strain evidence="2 3">KCTC13119</strain>
    </source>
</reference>